<evidence type="ECO:0000313" key="3">
    <source>
        <dbReference type="EMBL" id="EKX73493.1"/>
    </source>
</evidence>
<dbReference type="GeneID" id="15807897"/>
<dbReference type="VEuPathDB" id="PiroplasmaDB:BEWA_035290"/>
<reference evidence="3 4" key="1">
    <citation type="journal article" date="2012" name="BMC Genomics">
        <title>Comparative genomic analysis and phylogenetic position of Theileria equi.</title>
        <authorList>
            <person name="Kappmeyer L.S."/>
            <person name="Thiagarajan M."/>
            <person name="Herndon D.R."/>
            <person name="Ramsay J.D."/>
            <person name="Caler E."/>
            <person name="Djikeng A."/>
            <person name="Gillespie J.J."/>
            <person name="Lau A.O."/>
            <person name="Roalson E.H."/>
            <person name="Silva J.C."/>
            <person name="Silva M.G."/>
            <person name="Suarez C.E."/>
            <person name="Ueti M.W."/>
            <person name="Nene V.M."/>
            <person name="Mealey R.H."/>
            <person name="Knowles D.P."/>
            <person name="Brayton K.A."/>
        </authorList>
    </citation>
    <scope>NUCLEOTIDE SEQUENCE [LARGE SCALE GENOMIC DNA]</scope>
    <source>
        <strain evidence="3 4">WA</strain>
    </source>
</reference>
<dbReference type="RefSeq" id="XP_004832945.1">
    <property type="nucleotide sequence ID" value="XM_004832888.1"/>
</dbReference>
<dbReference type="OrthoDB" id="363593at2759"/>
<gene>
    <name evidence="3" type="ORF">BEWA_035290</name>
</gene>
<comment type="caution">
    <text evidence="3">The sequence shown here is derived from an EMBL/GenBank/DDBJ whole genome shotgun (WGS) entry which is preliminary data.</text>
</comment>
<dbReference type="PROSITE" id="PS50222">
    <property type="entry name" value="EF_HAND_2"/>
    <property type="match status" value="1"/>
</dbReference>
<name>L1LE99_THEEQ</name>
<dbReference type="InterPro" id="IPR011992">
    <property type="entry name" value="EF-hand-dom_pair"/>
</dbReference>
<evidence type="ECO:0000256" key="1">
    <source>
        <dbReference type="SAM" id="Coils"/>
    </source>
</evidence>
<dbReference type="AlphaFoldDB" id="L1LE99"/>
<dbReference type="Gene3D" id="1.10.238.10">
    <property type="entry name" value="EF-hand"/>
    <property type="match status" value="1"/>
</dbReference>
<dbReference type="SUPFAM" id="SSF47473">
    <property type="entry name" value="EF-hand"/>
    <property type="match status" value="1"/>
</dbReference>
<keyword evidence="4" id="KW-1185">Reference proteome</keyword>
<dbReference type="eggNOG" id="ENOG502TN5W">
    <property type="taxonomic scope" value="Eukaryota"/>
</dbReference>
<evidence type="ECO:0000313" key="4">
    <source>
        <dbReference type="Proteomes" id="UP000031512"/>
    </source>
</evidence>
<dbReference type="Proteomes" id="UP000031512">
    <property type="component" value="Unassembled WGS sequence"/>
</dbReference>
<dbReference type="GO" id="GO:0005509">
    <property type="term" value="F:calcium ion binding"/>
    <property type="evidence" value="ECO:0007669"/>
    <property type="project" value="InterPro"/>
</dbReference>
<accession>L1LE99</accession>
<evidence type="ECO:0000259" key="2">
    <source>
        <dbReference type="PROSITE" id="PS50222"/>
    </source>
</evidence>
<sequence length="260" mass="29752">MEDAEGSHWLCFCSPFTCFQRKYRKSVDGSIVTIVKRVLTCSSYEEDDEEEESQDPLEVLKNCFSNIRCIKNETEVLQTKTYFIKRCVTKGNPIMEYITNGVLEGLPFANLVKGIEVLLEDENEQESSVLSIGSPIYLDLFSEIHVNKDLTREEITEAITEHLTDKYNALNDRLKDLQQNCNAFEKKACNQLEDLRDKFLEIVTSRGGNFKLSKSDFQTILKSSNPELVDEIFETLDKDDSGVVDWGQFELNCSTLICGY</sequence>
<protein>
    <recommendedName>
        <fullName evidence="2">EF-hand domain-containing protein</fullName>
    </recommendedName>
</protein>
<feature type="coiled-coil region" evidence="1">
    <location>
        <begin position="160"/>
        <end position="187"/>
    </location>
</feature>
<feature type="domain" description="EF-hand" evidence="2">
    <location>
        <begin position="224"/>
        <end position="259"/>
    </location>
</feature>
<dbReference type="KEGG" id="beq:BEWA_035290"/>
<keyword evidence="1" id="KW-0175">Coiled coil</keyword>
<dbReference type="InterPro" id="IPR002048">
    <property type="entry name" value="EF_hand_dom"/>
</dbReference>
<organism evidence="3 4">
    <name type="scientific">Theileria equi strain WA</name>
    <dbReference type="NCBI Taxonomy" id="1537102"/>
    <lineage>
        <taxon>Eukaryota</taxon>
        <taxon>Sar</taxon>
        <taxon>Alveolata</taxon>
        <taxon>Apicomplexa</taxon>
        <taxon>Aconoidasida</taxon>
        <taxon>Piroplasmida</taxon>
        <taxon>Theileriidae</taxon>
        <taxon>Theileria</taxon>
    </lineage>
</organism>
<dbReference type="EMBL" id="ACOU01000002">
    <property type="protein sequence ID" value="EKX73493.1"/>
    <property type="molecule type" value="Genomic_DNA"/>
</dbReference>
<proteinExistence type="predicted"/>